<dbReference type="InterPro" id="IPR013785">
    <property type="entry name" value="Aldolase_TIM"/>
</dbReference>
<organism evidence="2 3">
    <name type="scientific">Acidianus sulfidivorans JP7</name>
    <dbReference type="NCBI Taxonomy" id="619593"/>
    <lineage>
        <taxon>Archaea</taxon>
        <taxon>Thermoproteota</taxon>
        <taxon>Thermoprotei</taxon>
        <taxon>Sulfolobales</taxon>
        <taxon>Sulfolobaceae</taxon>
        <taxon>Acidianus</taxon>
    </lineage>
</organism>
<evidence type="ECO:0000313" key="2">
    <source>
        <dbReference type="EMBL" id="AWR97917.1"/>
    </source>
</evidence>
<evidence type="ECO:0000313" key="3">
    <source>
        <dbReference type="Proteomes" id="UP000248410"/>
    </source>
</evidence>
<name>A0A2U9IPK8_9CREN</name>
<dbReference type="PANTHER" id="PTHR38435:SF2">
    <property type="entry name" value="DUF871 DOMAIN-CONTAINING PROTEIN"/>
    <property type="match status" value="1"/>
</dbReference>
<dbReference type="InterPro" id="IPR043797">
    <property type="entry name" value="MupG_N"/>
</dbReference>
<sequence length="333" mass="38542">MNLGFSIFPGWKEIKDEQIKLLKDARELGFSEIFMGIGPGTHWKTPVSEAFEISKEILKVANELDYYVFFDINPEILNTLNSSPTDLSKIKAAGFKGVRVDYGFTKEEIVEMSKQLIVELNPFEITEKEIDFILKNTNPEMVRAVHNYYPLIYSGISRDIFMEKNRIFKERGIKIGAFLSHPKFYLRTTLEFLRFVDPFDSANYLSKFVDRVLIGDPIPDKETLVKVSTAVNSETTKVRVKVYDENVFKLIENKKFYVIKDKEYGIVCHSNNIPFQGDYCYTKIFKNAVTLKGNDVWIFLKDLGVAPYRLIGEIDDINMEILKMSNEVILIRQ</sequence>
<proteinExistence type="predicted"/>
<dbReference type="EMBL" id="CP029288">
    <property type="protein sequence ID" value="AWR97917.1"/>
    <property type="molecule type" value="Genomic_DNA"/>
</dbReference>
<dbReference type="AlphaFoldDB" id="A0A2U9IPK8"/>
<protein>
    <recommendedName>
        <fullName evidence="1">6-phospho-N-acetylmuramidase N-terminal domain-containing protein</fullName>
    </recommendedName>
</protein>
<dbReference type="InterPro" id="IPR008589">
    <property type="entry name" value="MupG"/>
</dbReference>
<dbReference type="PANTHER" id="PTHR38435">
    <property type="match status" value="1"/>
</dbReference>
<accession>A0A2U9IPK8</accession>
<dbReference type="KEGG" id="asul:DFR86_10460"/>
<evidence type="ECO:0000259" key="1">
    <source>
        <dbReference type="Pfam" id="PF19200"/>
    </source>
</evidence>
<dbReference type="Proteomes" id="UP000248410">
    <property type="component" value="Chromosome"/>
</dbReference>
<dbReference type="InterPro" id="IPR017853">
    <property type="entry name" value="GH"/>
</dbReference>
<keyword evidence="3" id="KW-1185">Reference proteome</keyword>
<dbReference type="SUPFAM" id="SSF51445">
    <property type="entry name" value="(Trans)glycosidases"/>
    <property type="match status" value="1"/>
</dbReference>
<dbReference type="Gene3D" id="3.20.20.70">
    <property type="entry name" value="Aldolase class I"/>
    <property type="match status" value="1"/>
</dbReference>
<reference evidence="2 3" key="1">
    <citation type="submission" date="2018-05" db="EMBL/GenBank/DDBJ databases">
        <title>Complete Genome Sequences of Extremely Thermoacidophilic, Metal-Mobilizing Type-Strain Members of the Archaeal Family Sulfolobaceae: Acidianus brierleyi DSM-1651T, Acidianus sulfidivorans DSM-18786T, Metallosphaera hakonensis DSM-7519T, and Metallosphaera prunae DSM-10039T.</title>
        <authorList>
            <person name="Counts J.A."/>
            <person name="Kelly R.M."/>
        </authorList>
    </citation>
    <scope>NUCLEOTIDE SEQUENCE [LARGE SCALE GENOMIC DNA]</scope>
    <source>
        <strain evidence="2 3">JP7</strain>
    </source>
</reference>
<gene>
    <name evidence="2" type="ORF">DFR86_10460</name>
</gene>
<feature type="domain" description="6-phospho-N-acetylmuramidase N-terminal" evidence="1">
    <location>
        <begin position="3"/>
        <end position="228"/>
    </location>
</feature>
<dbReference type="Pfam" id="PF19200">
    <property type="entry name" value="MupG_N"/>
    <property type="match status" value="1"/>
</dbReference>